<name>A0A9P1M9S2_9PEZI</name>
<dbReference type="Proteomes" id="UP000838763">
    <property type="component" value="Unassembled WGS sequence"/>
</dbReference>
<evidence type="ECO:0000256" key="6">
    <source>
        <dbReference type="SAM" id="MobiDB-lite"/>
    </source>
</evidence>
<feature type="domain" description="Rhodopsin" evidence="8">
    <location>
        <begin position="30"/>
        <end position="268"/>
    </location>
</feature>
<dbReference type="Pfam" id="PF20684">
    <property type="entry name" value="Fung_rhodopsin"/>
    <property type="match status" value="1"/>
</dbReference>
<dbReference type="GO" id="GO:0016020">
    <property type="term" value="C:membrane"/>
    <property type="evidence" value="ECO:0007669"/>
    <property type="project" value="UniProtKB-SubCell"/>
</dbReference>
<evidence type="ECO:0000313" key="10">
    <source>
        <dbReference type="Proteomes" id="UP000838763"/>
    </source>
</evidence>
<comment type="caution">
    <text evidence="9">The sequence shown here is derived from an EMBL/GenBank/DDBJ whole genome shotgun (WGS) entry which is preliminary data.</text>
</comment>
<evidence type="ECO:0000256" key="1">
    <source>
        <dbReference type="ARBA" id="ARBA00004141"/>
    </source>
</evidence>
<evidence type="ECO:0000313" key="9">
    <source>
        <dbReference type="EMBL" id="CAI4213600.1"/>
    </source>
</evidence>
<feature type="transmembrane region" description="Helical" evidence="7">
    <location>
        <begin position="89"/>
        <end position="113"/>
    </location>
</feature>
<dbReference type="InterPro" id="IPR049326">
    <property type="entry name" value="Rhodopsin_dom_fungi"/>
</dbReference>
<feature type="transmembrane region" description="Helical" evidence="7">
    <location>
        <begin position="205"/>
        <end position="225"/>
    </location>
</feature>
<protein>
    <recommendedName>
        <fullName evidence="8">Rhodopsin domain-containing protein</fullName>
    </recommendedName>
</protein>
<proteinExistence type="inferred from homology"/>
<feature type="transmembrane region" description="Helical" evidence="7">
    <location>
        <begin position="165"/>
        <end position="193"/>
    </location>
</feature>
<evidence type="ECO:0000256" key="4">
    <source>
        <dbReference type="ARBA" id="ARBA00023136"/>
    </source>
</evidence>
<organism evidence="9 10">
    <name type="scientific">Parascedosporium putredinis</name>
    <dbReference type="NCBI Taxonomy" id="1442378"/>
    <lineage>
        <taxon>Eukaryota</taxon>
        <taxon>Fungi</taxon>
        <taxon>Dikarya</taxon>
        <taxon>Ascomycota</taxon>
        <taxon>Pezizomycotina</taxon>
        <taxon>Sordariomycetes</taxon>
        <taxon>Hypocreomycetidae</taxon>
        <taxon>Microascales</taxon>
        <taxon>Microascaceae</taxon>
        <taxon>Parascedosporium</taxon>
    </lineage>
</organism>
<accession>A0A9P1M9S2</accession>
<evidence type="ECO:0000259" key="8">
    <source>
        <dbReference type="Pfam" id="PF20684"/>
    </source>
</evidence>
<gene>
    <name evidence="9" type="ORF">PPNO1_LOCUS3346</name>
</gene>
<dbReference type="AlphaFoldDB" id="A0A9P1M9S2"/>
<dbReference type="EMBL" id="CALLCH030000008">
    <property type="protein sequence ID" value="CAI4213600.1"/>
    <property type="molecule type" value="Genomic_DNA"/>
</dbReference>
<comment type="similarity">
    <text evidence="5">Belongs to the SAT4 family.</text>
</comment>
<evidence type="ECO:0000256" key="2">
    <source>
        <dbReference type="ARBA" id="ARBA00022692"/>
    </source>
</evidence>
<keyword evidence="4 7" id="KW-0472">Membrane</keyword>
<keyword evidence="2 7" id="KW-0812">Transmembrane</keyword>
<dbReference type="InterPro" id="IPR052337">
    <property type="entry name" value="SAT4-like"/>
</dbReference>
<feature type="transmembrane region" description="Helical" evidence="7">
    <location>
        <begin position="125"/>
        <end position="145"/>
    </location>
</feature>
<feature type="transmembrane region" description="Helical" evidence="7">
    <location>
        <begin position="12"/>
        <end position="34"/>
    </location>
</feature>
<keyword evidence="3 7" id="KW-1133">Transmembrane helix</keyword>
<evidence type="ECO:0000256" key="5">
    <source>
        <dbReference type="ARBA" id="ARBA00038359"/>
    </source>
</evidence>
<feature type="transmembrane region" description="Helical" evidence="7">
    <location>
        <begin position="245"/>
        <end position="267"/>
    </location>
</feature>
<evidence type="ECO:0000256" key="3">
    <source>
        <dbReference type="ARBA" id="ARBA00022989"/>
    </source>
</evidence>
<reference evidence="9" key="1">
    <citation type="submission" date="2022-11" db="EMBL/GenBank/DDBJ databases">
        <authorList>
            <person name="Scott C."/>
            <person name="Bruce N."/>
        </authorList>
    </citation>
    <scope>NUCLEOTIDE SEQUENCE</scope>
</reference>
<dbReference type="PANTHER" id="PTHR33048:SF96">
    <property type="entry name" value="INTEGRAL MEMBRANE PROTEIN"/>
    <property type="match status" value="1"/>
</dbReference>
<dbReference type="OrthoDB" id="3936451at2759"/>
<feature type="region of interest" description="Disordered" evidence="6">
    <location>
        <begin position="311"/>
        <end position="332"/>
    </location>
</feature>
<dbReference type="PANTHER" id="PTHR33048">
    <property type="entry name" value="PTH11-LIKE INTEGRAL MEMBRANE PROTEIN (AFU_ORTHOLOGUE AFUA_5G11245)"/>
    <property type="match status" value="1"/>
</dbReference>
<feature type="transmembrane region" description="Helical" evidence="7">
    <location>
        <begin position="46"/>
        <end position="69"/>
    </location>
</feature>
<evidence type="ECO:0000256" key="7">
    <source>
        <dbReference type="SAM" id="Phobius"/>
    </source>
</evidence>
<keyword evidence="10" id="KW-1185">Reference proteome</keyword>
<sequence length="389" mass="42931">MSTDDIPNRGPQLLAANLFFAVATLVAVGLRVFVRTRIVKSFAADDAIMVAALVCFEAYIGFSVTGIHFGTGHHHADLTDYQVKTAMMFWWMCYLGYSITMMLSKASIAAFMLRIVVQRSHIWTIYIAISLTIVAGTIFFFVSLFQCHPISYFWNKDQNGSCLNVDIIIALGILYSVFSAITDLAFTILPIFIVWNLKMERRAKIALIPIMCMGTIATVAVVVRIAYLPNLKKPDFLWETLDTAIWSTVEMGLAITAGSIATLRPLLRMAAHKLGWQTGSSGTNPSGDSRLRARSRVKTPAHNTSDMLRLSSIPKSQSPGWDNRAPDLEGGARNKGAYGCVVSVEADTDVTPVDPDHIVVSIQHSQSVHRTAYWSDSEERLAKSDGMSR</sequence>
<comment type="subcellular location">
    <subcellularLocation>
        <location evidence="1">Membrane</location>
        <topology evidence="1">Multi-pass membrane protein</topology>
    </subcellularLocation>
</comment>